<dbReference type="RefSeq" id="WP_013634911.1">
    <property type="nucleotide sequence ID" value="NC_015178.1"/>
</dbReference>
<name>F0J706_ACIMA</name>
<feature type="compositionally biased region" description="Basic and acidic residues" evidence="1">
    <location>
        <begin position="111"/>
        <end position="123"/>
    </location>
</feature>
<dbReference type="KEGG" id="amv:ACMV_P1_00770"/>
<feature type="compositionally biased region" description="Acidic residues" evidence="1">
    <location>
        <begin position="124"/>
        <end position="133"/>
    </location>
</feature>
<proteinExistence type="predicted"/>
<feature type="region of interest" description="Disordered" evidence="1">
    <location>
        <begin position="111"/>
        <end position="133"/>
    </location>
</feature>
<evidence type="ECO:0000256" key="1">
    <source>
        <dbReference type="SAM" id="MobiDB-lite"/>
    </source>
</evidence>
<evidence type="ECO:0000313" key="3">
    <source>
        <dbReference type="Proteomes" id="UP000007100"/>
    </source>
</evidence>
<keyword evidence="3" id="KW-1185">Reference proteome</keyword>
<reference evidence="2 3" key="1">
    <citation type="submission" date="2010-12" db="EMBL/GenBank/DDBJ databases">
        <title>Whole genome sequence of Acidiphilium multivorum AIU301.</title>
        <authorList>
            <person name="Narita-Yamada S."/>
            <person name="Nakamura S."/>
            <person name="Ito N."/>
            <person name="Takarada H."/>
            <person name="Katano Y."/>
            <person name="Nakazawa H."/>
            <person name="Hosoyama A."/>
            <person name="Yamada R."/>
            <person name="Fujita N."/>
        </authorList>
    </citation>
    <scope>NUCLEOTIDE SEQUENCE [LARGE SCALE GENOMIC DNA]</scope>
    <source>
        <strain evidence="3">DSM 11245 / JCM 8867 / AIU301</strain>
        <plasmid evidence="2 3">pACMV1</plasmid>
    </source>
</reference>
<dbReference type="EMBL" id="AP012036">
    <property type="protein sequence ID" value="BAJ82873.1"/>
    <property type="molecule type" value="Genomic_DNA"/>
</dbReference>
<dbReference type="AlphaFoldDB" id="F0J706"/>
<dbReference type="Proteomes" id="UP000007100">
    <property type="component" value="Plasmid pACMV1"/>
</dbReference>
<gene>
    <name evidence="2" type="ordered locus">ACMV_P1_00770</name>
</gene>
<protein>
    <submittedName>
        <fullName evidence="2">Uncharacterized protein</fullName>
    </submittedName>
</protein>
<geneLocation type="plasmid" evidence="2 3">
    <name>pACMV1</name>
</geneLocation>
<evidence type="ECO:0000313" key="2">
    <source>
        <dbReference type="EMBL" id="BAJ82873.1"/>
    </source>
</evidence>
<organism evidence="2 3">
    <name type="scientific">Acidiphilium multivorum (strain DSM 11245 / JCM 8867 / NBRC 100883 / AIU 301)</name>
    <dbReference type="NCBI Taxonomy" id="926570"/>
    <lineage>
        <taxon>Bacteria</taxon>
        <taxon>Pseudomonadati</taxon>
        <taxon>Pseudomonadota</taxon>
        <taxon>Alphaproteobacteria</taxon>
        <taxon>Acetobacterales</taxon>
        <taxon>Acidocellaceae</taxon>
        <taxon>Acidiphilium</taxon>
    </lineage>
</organism>
<sequence>MNKALGIVALICKAGDKSEAKIEATISAERMIFYAREAEAEAGTGPGASREREEAEDLMSRAIAGSQEIRSEASDALAAGRNGNAEEAAFIREGIAREIGTMHDQIRDEREAVQETPPHHQVEDDGYEFEPGF</sequence>
<accession>F0J706</accession>
<keyword evidence="2" id="KW-0614">Plasmid</keyword>
<dbReference type="HOGENOM" id="CLU_1902146_0_0_5"/>